<dbReference type="Proteomes" id="UP000186819">
    <property type="component" value="Unassembled WGS sequence"/>
</dbReference>
<dbReference type="GO" id="GO:0003700">
    <property type="term" value="F:DNA-binding transcription factor activity"/>
    <property type="evidence" value="ECO:0007669"/>
    <property type="project" value="InterPro"/>
</dbReference>
<dbReference type="SUPFAM" id="SSF46785">
    <property type="entry name" value="Winged helix' DNA-binding domain"/>
    <property type="match status" value="1"/>
</dbReference>
<dbReference type="PANTHER" id="PTHR30419:SF31">
    <property type="entry name" value="BLR3139 PROTEIN"/>
    <property type="match status" value="1"/>
</dbReference>
<dbReference type="Gene3D" id="3.40.190.290">
    <property type="match status" value="1"/>
</dbReference>
<protein>
    <submittedName>
        <fullName evidence="6">DNA-binding transcriptional regulator, LysR family</fullName>
    </submittedName>
</protein>
<evidence type="ECO:0000259" key="5">
    <source>
        <dbReference type="PROSITE" id="PS50931"/>
    </source>
</evidence>
<dbReference type="GO" id="GO:0003677">
    <property type="term" value="F:DNA binding"/>
    <property type="evidence" value="ECO:0007669"/>
    <property type="project" value="UniProtKB-KW"/>
</dbReference>
<dbReference type="FunFam" id="1.10.10.10:FF:000001">
    <property type="entry name" value="LysR family transcriptional regulator"/>
    <property type="match status" value="1"/>
</dbReference>
<dbReference type="OrthoDB" id="9775392at2"/>
<dbReference type="SUPFAM" id="SSF53850">
    <property type="entry name" value="Periplasmic binding protein-like II"/>
    <property type="match status" value="1"/>
</dbReference>
<keyword evidence="4" id="KW-0804">Transcription</keyword>
<dbReference type="InterPro" id="IPR005119">
    <property type="entry name" value="LysR_subst-bd"/>
</dbReference>
<dbReference type="InterPro" id="IPR050950">
    <property type="entry name" value="HTH-type_LysR_regulators"/>
</dbReference>
<sequence length="299" mass="32107">MIARKYLYLLALARERHFGKAAESCHVSPSTLSAAIRDLEDELGVALVVRGQRFAGLTPEGECVVAHAKRVAAGAEDLRHELGMLRDGLRGPLRIGVIPTALPVVASLTGAFADAHPAVAIEVRSASTQAILNALRNFELEGGVVYAHSADAADLQYCALWREQLVFVTAASAPPADEAIAWEVAARQPLCLLSRDMQNRQTIDRVFESLECTPHVGLETNSILSLLAHVRTGRWSTILPRSVLGLVGAQSELRALPLVKPAVAWETGLVTLRREPASPLVDALLAAARTLARPFGKSE</sequence>
<dbReference type="Pfam" id="PF03466">
    <property type="entry name" value="LysR_substrate"/>
    <property type="match status" value="1"/>
</dbReference>
<dbReference type="InterPro" id="IPR036390">
    <property type="entry name" value="WH_DNA-bd_sf"/>
</dbReference>
<keyword evidence="2" id="KW-0805">Transcription regulation</keyword>
<proteinExistence type="inferred from homology"/>
<organism evidence="6 7">
    <name type="scientific">Aromatoleum tolulyticum</name>
    <dbReference type="NCBI Taxonomy" id="34027"/>
    <lineage>
        <taxon>Bacteria</taxon>
        <taxon>Pseudomonadati</taxon>
        <taxon>Pseudomonadota</taxon>
        <taxon>Betaproteobacteria</taxon>
        <taxon>Rhodocyclales</taxon>
        <taxon>Rhodocyclaceae</taxon>
        <taxon>Aromatoleum</taxon>
    </lineage>
</organism>
<dbReference type="AlphaFoldDB" id="A0A1N6NUY0"/>
<comment type="similarity">
    <text evidence="1">Belongs to the LysR transcriptional regulatory family.</text>
</comment>
<name>A0A1N6NUY0_9RHOO</name>
<keyword evidence="3 6" id="KW-0238">DNA-binding</keyword>
<gene>
    <name evidence="6" type="ORF">SAMN05421829_101466</name>
</gene>
<dbReference type="CDD" id="cd05466">
    <property type="entry name" value="PBP2_LTTR_substrate"/>
    <property type="match status" value="1"/>
</dbReference>
<dbReference type="InterPro" id="IPR036388">
    <property type="entry name" value="WH-like_DNA-bd_sf"/>
</dbReference>
<evidence type="ECO:0000313" key="6">
    <source>
        <dbReference type="EMBL" id="SIP95857.1"/>
    </source>
</evidence>
<dbReference type="RefSeq" id="WP_076600466.1">
    <property type="nucleotide sequence ID" value="NZ_FTMD01000001.1"/>
</dbReference>
<dbReference type="Gene3D" id="1.10.10.10">
    <property type="entry name" value="Winged helix-like DNA-binding domain superfamily/Winged helix DNA-binding domain"/>
    <property type="match status" value="1"/>
</dbReference>
<dbReference type="InterPro" id="IPR000847">
    <property type="entry name" value="LysR_HTH_N"/>
</dbReference>
<evidence type="ECO:0000256" key="3">
    <source>
        <dbReference type="ARBA" id="ARBA00023125"/>
    </source>
</evidence>
<dbReference type="Pfam" id="PF00126">
    <property type="entry name" value="HTH_1"/>
    <property type="match status" value="1"/>
</dbReference>
<accession>A0A1N6NUY0</accession>
<evidence type="ECO:0000313" key="7">
    <source>
        <dbReference type="Proteomes" id="UP000186819"/>
    </source>
</evidence>
<dbReference type="PANTHER" id="PTHR30419">
    <property type="entry name" value="HTH-TYPE TRANSCRIPTIONAL REGULATOR YBHD"/>
    <property type="match status" value="1"/>
</dbReference>
<feature type="domain" description="HTH lysR-type" evidence="5">
    <location>
        <begin position="1"/>
        <end position="58"/>
    </location>
</feature>
<keyword evidence="7" id="KW-1185">Reference proteome</keyword>
<dbReference type="EMBL" id="FTMD01000001">
    <property type="protein sequence ID" value="SIP95857.1"/>
    <property type="molecule type" value="Genomic_DNA"/>
</dbReference>
<dbReference type="PROSITE" id="PS50931">
    <property type="entry name" value="HTH_LYSR"/>
    <property type="match status" value="1"/>
</dbReference>
<dbReference type="GO" id="GO:0005829">
    <property type="term" value="C:cytosol"/>
    <property type="evidence" value="ECO:0007669"/>
    <property type="project" value="TreeGrafter"/>
</dbReference>
<dbReference type="STRING" id="34027.SAMN05421829_101466"/>
<evidence type="ECO:0000256" key="2">
    <source>
        <dbReference type="ARBA" id="ARBA00023015"/>
    </source>
</evidence>
<evidence type="ECO:0000256" key="1">
    <source>
        <dbReference type="ARBA" id="ARBA00009437"/>
    </source>
</evidence>
<reference evidence="7" key="1">
    <citation type="submission" date="2017-01" db="EMBL/GenBank/DDBJ databases">
        <authorList>
            <person name="Varghese N."/>
            <person name="Submissions S."/>
        </authorList>
    </citation>
    <scope>NUCLEOTIDE SEQUENCE [LARGE SCALE GENOMIC DNA]</scope>
    <source>
        <strain evidence="7">ATCC 51758</strain>
    </source>
</reference>
<evidence type="ECO:0000256" key="4">
    <source>
        <dbReference type="ARBA" id="ARBA00023163"/>
    </source>
</evidence>